<evidence type="ECO:0000313" key="1">
    <source>
        <dbReference type="EMBL" id="CAK1548960.1"/>
    </source>
</evidence>
<sequence>MNQEKLHMKHLNRFVCSMCSNKKTEIDRAERLGKLCPICFTKFPDTHTKKNLKTKLVQTAETDTAQGITLLNEVLHVFQSKKVDSNSKRMLKDASVNTDGKHLVMSEIFQYSIEDDSHTKSEGKFTLINCEPSPTKRMEPRVILSKHKSSSIPQMKLEELKHSLKEKTKSKDAIEEVNRMFANVRKFNFDSETNRPLIRNGPRILPVVKTATFAEDSCAKYKYQCDQDYQMSSGDSGLQGCKKEQCAECLYMCCHYQRYKCENCQVKSDESKYGRPV</sequence>
<evidence type="ECO:0000313" key="2">
    <source>
        <dbReference type="Proteomes" id="UP001497472"/>
    </source>
</evidence>
<keyword evidence="2" id="KW-1185">Reference proteome</keyword>
<reference evidence="1 2" key="1">
    <citation type="submission" date="2023-11" db="EMBL/GenBank/DDBJ databases">
        <authorList>
            <person name="Okamura Y."/>
        </authorList>
    </citation>
    <scope>NUCLEOTIDE SEQUENCE [LARGE SCALE GENOMIC DNA]</scope>
</reference>
<accession>A0AAV1JL48</accession>
<dbReference type="EMBL" id="CAVLEF010000011">
    <property type="protein sequence ID" value="CAK1548960.1"/>
    <property type="molecule type" value="Genomic_DNA"/>
</dbReference>
<organism evidence="1 2">
    <name type="scientific">Leptosia nina</name>
    <dbReference type="NCBI Taxonomy" id="320188"/>
    <lineage>
        <taxon>Eukaryota</taxon>
        <taxon>Metazoa</taxon>
        <taxon>Ecdysozoa</taxon>
        <taxon>Arthropoda</taxon>
        <taxon>Hexapoda</taxon>
        <taxon>Insecta</taxon>
        <taxon>Pterygota</taxon>
        <taxon>Neoptera</taxon>
        <taxon>Endopterygota</taxon>
        <taxon>Lepidoptera</taxon>
        <taxon>Glossata</taxon>
        <taxon>Ditrysia</taxon>
        <taxon>Papilionoidea</taxon>
        <taxon>Pieridae</taxon>
        <taxon>Pierinae</taxon>
        <taxon>Leptosia</taxon>
    </lineage>
</organism>
<comment type="caution">
    <text evidence="1">The sequence shown here is derived from an EMBL/GenBank/DDBJ whole genome shotgun (WGS) entry which is preliminary data.</text>
</comment>
<dbReference type="AlphaFoldDB" id="A0AAV1JL48"/>
<dbReference type="Proteomes" id="UP001497472">
    <property type="component" value="Unassembled WGS sequence"/>
</dbReference>
<proteinExistence type="predicted"/>
<protein>
    <submittedName>
        <fullName evidence="1">Uncharacterized protein</fullName>
    </submittedName>
</protein>
<gene>
    <name evidence="1" type="ORF">LNINA_LOCUS8306</name>
</gene>
<name>A0AAV1JL48_9NEOP</name>